<comment type="caution">
    <text evidence="2">The sequence shown here is derived from an EMBL/GenBank/DDBJ whole genome shotgun (WGS) entry which is preliminary data.</text>
</comment>
<name>A0A9N8MA03_9BASI</name>
<accession>A0A9N8MA03</accession>
<dbReference type="EMBL" id="CAJHJF010001072">
    <property type="protein sequence ID" value="CAD6911004.1"/>
    <property type="molecule type" value="Genomic_DNA"/>
</dbReference>
<reference evidence="2 3" key="1">
    <citation type="submission" date="2020-10" db="EMBL/GenBank/DDBJ databases">
        <authorList>
            <person name="Sedaghatjoo S."/>
        </authorList>
    </citation>
    <scope>NUCLEOTIDE SEQUENCE [LARGE SCALE GENOMIC DNA]</scope>
    <source>
        <strain evidence="2 3">LLFL</strain>
    </source>
</reference>
<feature type="compositionally biased region" description="Low complexity" evidence="1">
    <location>
        <begin position="86"/>
        <end position="102"/>
    </location>
</feature>
<evidence type="ECO:0000313" key="3">
    <source>
        <dbReference type="Proteomes" id="UP000836404"/>
    </source>
</evidence>
<protein>
    <submittedName>
        <fullName evidence="2">Uncharacterized protein</fullName>
    </submittedName>
</protein>
<feature type="compositionally biased region" description="Basic and acidic residues" evidence="1">
    <location>
        <begin position="135"/>
        <end position="153"/>
    </location>
</feature>
<evidence type="ECO:0000313" key="2">
    <source>
        <dbReference type="EMBL" id="CAD6911004.1"/>
    </source>
</evidence>
<keyword evidence="3" id="KW-1185">Reference proteome</keyword>
<feature type="region of interest" description="Disordered" evidence="1">
    <location>
        <begin position="83"/>
        <end position="183"/>
    </location>
</feature>
<sequence>MDEHAYFEEMREQLRKLTGIVLPIDFPTWTSEHWAAYFENARQMKMEERPLHHPEDFLRVCFGMPIRVFSNFCPPTLAEQETEGKASTVASSSSSIQIPSTSDAAGLDGRDGGPDTHRQPDVSPGPDDGVQQDAIKVENDGDSEKMHFDERGGHGPRATGDTKTKVKVKREDQQEKKKKKKKEFRRIRFRPVHDWGGRKADVTGLNSNQRRQKRAMFRAHVVRNADKYRVQLQVIVDENAEYRCLARYFLAALDSFMATRGDSSLPAPEVQ</sequence>
<feature type="compositionally biased region" description="Basic and acidic residues" evidence="1">
    <location>
        <begin position="160"/>
        <end position="175"/>
    </location>
</feature>
<dbReference type="Proteomes" id="UP000836404">
    <property type="component" value="Unassembled WGS sequence"/>
</dbReference>
<proteinExistence type="predicted"/>
<feature type="compositionally biased region" description="Basic and acidic residues" evidence="1">
    <location>
        <begin position="108"/>
        <end position="120"/>
    </location>
</feature>
<evidence type="ECO:0000256" key="1">
    <source>
        <dbReference type="SAM" id="MobiDB-lite"/>
    </source>
</evidence>
<organism evidence="2 3">
    <name type="scientific">Tilletia laevis</name>
    <dbReference type="NCBI Taxonomy" id="157183"/>
    <lineage>
        <taxon>Eukaryota</taxon>
        <taxon>Fungi</taxon>
        <taxon>Dikarya</taxon>
        <taxon>Basidiomycota</taxon>
        <taxon>Ustilaginomycotina</taxon>
        <taxon>Exobasidiomycetes</taxon>
        <taxon>Tilletiales</taxon>
        <taxon>Tilletiaceae</taxon>
        <taxon>Tilletia</taxon>
    </lineage>
</organism>
<dbReference type="AlphaFoldDB" id="A0A9N8MA03"/>
<gene>
    <name evidence="2" type="ORF">JKILLFL_G448</name>
</gene>